<dbReference type="Pfam" id="PF03160">
    <property type="entry name" value="Calx-beta"/>
    <property type="match status" value="3"/>
</dbReference>
<feature type="domain" description="Calx-beta" evidence="4">
    <location>
        <begin position="698"/>
        <end position="796"/>
    </location>
</feature>
<reference evidence="5 6" key="1">
    <citation type="submission" date="2018-07" db="EMBL/GenBank/DDBJ databases">
        <title>Leeuwenhoekiella genomics.</title>
        <authorList>
            <person name="Tahon G."/>
            <person name="Willems A."/>
        </authorList>
    </citation>
    <scope>NUCLEOTIDE SEQUENCE [LARGE SCALE GENOMIC DNA]</scope>
    <source>
        <strain evidence="5 6">LMG 22550</strain>
    </source>
</reference>
<dbReference type="Pfam" id="PF17963">
    <property type="entry name" value="Big_9"/>
    <property type="match status" value="1"/>
</dbReference>
<dbReference type="GO" id="GO:0007154">
    <property type="term" value="P:cell communication"/>
    <property type="evidence" value="ECO:0007669"/>
    <property type="project" value="InterPro"/>
</dbReference>
<evidence type="ECO:0000313" key="5">
    <source>
        <dbReference type="EMBL" id="RXG25005.1"/>
    </source>
</evidence>
<evidence type="ECO:0000259" key="4">
    <source>
        <dbReference type="SMART" id="SM00237"/>
    </source>
</evidence>
<evidence type="ECO:0000313" key="6">
    <source>
        <dbReference type="Proteomes" id="UP000289238"/>
    </source>
</evidence>
<dbReference type="Proteomes" id="UP000289238">
    <property type="component" value="Unassembled WGS sequence"/>
</dbReference>
<dbReference type="InterPro" id="IPR013783">
    <property type="entry name" value="Ig-like_fold"/>
</dbReference>
<dbReference type="InterPro" id="IPR025667">
    <property type="entry name" value="SprB_repeat"/>
</dbReference>
<dbReference type="EMBL" id="QOVM01000001">
    <property type="protein sequence ID" value="RXG25005.1"/>
    <property type="molecule type" value="Genomic_DNA"/>
</dbReference>
<dbReference type="Gene3D" id="2.60.40.1120">
    <property type="entry name" value="Carboxypeptidase-like, regulatory domain"/>
    <property type="match status" value="1"/>
</dbReference>
<name>A0A4Q0PDU8_9FLAO</name>
<dbReference type="Pfam" id="PF13573">
    <property type="entry name" value="SprB"/>
    <property type="match status" value="2"/>
</dbReference>
<comment type="caution">
    <text evidence="5">The sequence shown here is derived from an EMBL/GenBank/DDBJ whole genome shotgun (WGS) entry which is preliminary data.</text>
</comment>
<sequence>MNQKNATKLSISNLAIEDPSITNVVCFGESTGKINVTVSGGASPLTYQWSNGATTSNLINVPAGKYTLTVTDKNGCTKSVTSTIIQNDEITATTSSTSETKFNGNDGTATVGNASGGVGPYTYKWSKNNLTTQTITGLNAGSYTVTITDSKGCSVVKTVVVDRTNHKPTAQNDFAQLFENTSLNIDVVSNDDFGIDGKSNKPITLITNPKNGKAVVNENGTPKDPTDDTILYTPNTDFSGEDSFEYNIEDANGDKSTAIVTITVSDVNVVLPGERSCDCAPFVEKSNFVNPVKISGTNLQPGAVYRFSNVFLDSPFPIDALVKIVRFNNGASLLNIDVTGQGLSENFQPQINSTNTGDQSVEFEIMFVTSGGTASNQIPLSFFGTSFDIDGDSQRTREYSELSLPDAYYQSQNTLINIEKKSASIRGTARNATTAPGGDISTDPRYTFSNYWENKSVLNYTIGKDNGDNDRYYSLGLKNADYDKPVSTLITAPVICGKVTDDNGKPLSGVSINITGSNKTNVNLVTDINGEYRHVTSDLSAFKDVEYTIKETDLDKYFSVSDAVGPNDNIITRNINLRSSCGNNFIDALDPFVKISDASAVEGQDVVFQLTLSRASSEDIIFNYSSADNSPITFSSAIGGVDYTITNGTFKIPAGTITIPFTPVNTNDDTIFEVSETFNMVLTPVGSNLNIASSDLEAIGTITDNDKSLTITIADVTVAEGADAVFVVTLDKPSYEDIVVDITFADGTATNPEDYTDGTPLQVTIPAGSTTSGPITFPTVDDALFEVAETFTVTGTVASGTTAAPSATGTGTITDNDGAAPTITIADVTVAEGADAVFVVTLDKPSYEDIVVDITFADGTATNPEDYTDGTPLQVT</sequence>
<organism evidence="5 6">
    <name type="scientific">Leeuwenhoekiella aequorea</name>
    <dbReference type="NCBI Taxonomy" id="283736"/>
    <lineage>
        <taxon>Bacteria</taxon>
        <taxon>Pseudomonadati</taxon>
        <taxon>Bacteroidota</taxon>
        <taxon>Flavobacteriia</taxon>
        <taxon>Flavobacteriales</taxon>
        <taxon>Flavobacteriaceae</taxon>
        <taxon>Leeuwenhoekiella</taxon>
    </lineage>
</organism>
<dbReference type="InterPro" id="IPR038081">
    <property type="entry name" value="CalX-like_sf"/>
</dbReference>
<dbReference type="Gene3D" id="2.60.40.10">
    <property type="entry name" value="Immunoglobulins"/>
    <property type="match status" value="2"/>
</dbReference>
<evidence type="ECO:0000256" key="1">
    <source>
        <dbReference type="ARBA" id="ARBA00022729"/>
    </source>
</evidence>
<feature type="non-terminal residue" evidence="5">
    <location>
        <position position="876"/>
    </location>
</feature>
<keyword evidence="6" id="KW-1185">Reference proteome</keyword>
<keyword evidence="1" id="KW-0732">Signal</keyword>
<dbReference type="SUPFAM" id="SSF49464">
    <property type="entry name" value="Carboxypeptidase regulatory domain-like"/>
    <property type="match status" value="1"/>
</dbReference>
<protein>
    <submittedName>
        <fullName evidence="5">Calx-beta domain-containing protein</fullName>
    </submittedName>
</protein>
<dbReference type="InterPro" id="IPR008969">
    <property type="entry name" value="CarboxyPept-like_regulatory"/>
</dbReference>
<evidence type="ECO:0000256" key="2">
    <source>
        <dbReference type="ARBA" id="ARBA00022737"/>
    </source>
</evidence>
<proteinExistence type="predicted"/>
<accession>A0A4Q0PDU8</accession>
<evidence type="ECO:0000256" key="3">
    <source>
        <dbReference type="ARBA" id="ARBA00022837"/>
    </source>
</evidence>
<dbReference type="Gene3D" id="2.60.40.2030">
    <property type="match status" value="2"/>
</dbReference>
<keyword evidence="2" id="KW-0677">Repeat</keyword>
<dbReference type="Gene3D" id="2.60.40.2810">
    <property type="match status" value="1"/>
</dbReference>
<dbReference type="GO" id="GO:0016020">
    <property type="term" value="C:membrane"/>
    <property type="evidence" value="ECO:0007669"/>
    <property type="project" value="InterPro"/>
</dbReference>
<dbReference type="AlphaFoldDB" id="A0A4Q0PDU8"/>
<dbReference type="RefSeq" id="WP_164916293.1">
    <property type="nucleotide sequence ID" value="NZ_QOVM01000001.1"/>
</dbReference>
<keyword evidence="3" id="KW-0106">Calcium</keyword>
<gene>
    <name evidence="5" type="ORF">DSM00_806</name>
</gene>
<dbReference type="InterPro" id="IPR003644">
    <property type="entry name" value="Calx_beta"/>
</dbReference>
<dbReference type="SUPFAM" id="SSF141072">
    <property type="entry name" value="CalX-like"/>
    <property type="match status" value="3"/>
</dbReference>
<dbReference type="SMART" id="SM00237">
    <property type="entry name" value="Calx_beta"/>
    <property type="match status" value="1"/>
</dbReference>